<evidence type="ECO:0000313" key="1">
    <source>
        <dbReference type="EMBL" id="ADG60001.1"/>
    </source>
</evidence>
<dbReference type="RefSeq" id="YP_004010238.1">
    <property type="nucleotide sequence ID" value="NC_014663.1"/>
</dbReference>
<sequence>MYSKSAGLIQLNKFITVISTRASRAHDARIEMGLLSLEFKAGKTKLIIDPNIREHNKQALVDIERIVHRYQFDEITSDNLEKLSKEIEPFAKKIVFVA</sequence>
<dbReference type="GeneID" id="9926535"/>
<evidence type="ECO:0000313" key="2">
    <source>
        <dbReference type="Proteomes" id="UP000008731"/>
    </source>
</evidence>
<dbReference type="Proteomes" id="UP000008731">
    <property type="component" value="Segment"/>
</dbReference>
<name>E5EPN5_9CAUD</name>
<protein>
    <submittedName>
        <fullName evidence="1">Uncharacterized protein</fullName>
    </submittedName>
</protein>
<accession>E5EPN5</accession>
<organism evidence="1 2">
    <name type="scientific">Acinetobacter phage Acj9</name>
    <dbReference type="NCBI Taxonomy" id="760939"/>
    <lineage>
        <taxon>Viruses</taxon>
        <taxon>Duplodnaviria</taxon>
        <taxon>Heunggongvirae</taxon>
        <taxon>Uroviricota</taxon>
        <taxon>Caudoviricetes</taxon>
        <taxon>Pantevenvirales</taxon>
        <taxon>Straboviridae</taxon>
        <taxon>Twarogvirinae</taxon>
        <taxon>Acajnonavirus</taxon>
        <taxon>Acajnonavirus acj9</taxon>
    </lineage>
</organism>
<dbReference type="KEGG" id="vg:9926535"/>
<keyword evidence="2" id="KW-1185">Reference proteome</keyword>
<gene>
    <name evidence="1" type="ORF">Acj9p101</name>
</gene>
<reference evidence="1 2" key="1">
    <citation type="journal article" date="2010" name="Virol. J.">
        <title>Genomes of the T4-related bacteriophages as windows on microbial genome evolution.</title>
        <authorList>
            <person name="Petrov V.M."/>
            <person name="Ratnayaka S."/>
            <person name="Nolan J.M."/>
            <person name="Miller E.S."/>
            <person name="Karam J.D."/>
        </authorList>
    </citation>
    <scope>NUCLEOTIDE SEQUENCE [LARGE SCALE GENOMIC DNA]</scope>
</reference>
<dbReference type="EMBL" id="HM004124">
    <property type="protein sequence ID" value="ADG60001.1"/>
    <property type="molecule type" value="Genomic_DNA"/>
</dbReference>
<proteinExistence type="predicted"/>